<name>D6YSV4_WADCW</name>
<dbReference type="RefSeq" id="WP_013182849.1">
    <property type="nucleotide sequence ID" value="NC_014225.1"/>
</dbReference>
<evidence type="ECO:0000313" key="4">
    <source>
        <dbReference type="Proteomes" id="UP000001505"/>
    </source>
</evidence>
<protein>
    <recommendedName>
        <fullName evidence="5">Secreted protein</fullName>
    </recommendedName>
</protein>
<evidence type="ECO:0000313" key="3">
    <source>
        <dbReference type="EMBL" id="ADI39149.1"/>
    </source>
</evidence>
<sequence length="426" mass="48276">MCLKKFISTSIFSLSLITTAADASTNKVSQYNAEIERLEQLENELHKLIKEAKNVLSEHSTSKQTESIQEIAAAEPQAETVFAKEESSVAKAESEPQHSFRFQGKETPWVTSFYENNNNLFVPQENIEESCASTPCYQPKRDCCRDSILLYADARLGNRPCFDGSIFTGGLMYFENSFFRNGITLFLDVNGSSFEHGGSGVSAGIGARFCLPCTNTLLGINTYFDYNDTRTCVDGDRFECIRESSGIEVDKVRRSHSFRQASVGLEWIKCAYSIRGNAYFNAGDDRAHCRCKIYDVYEGPYEVECKSWTQALQGYDIEYRQHICLPCNLWAYPAIGGYYLTGGCCSKLGVMGGLAVSWRNILSVEGIFYYDKYNESKGEAYLSINLPLDFFCNPCCRSYCPDYSKSRVRRRNYIPTEEVCRYTKNY</sequence>
<evidence type="ECO:0008006" key="5">
    <source>
        <dbReference type="Google" id="ProtNLM"/>
    </source>
</evidence>
<dbReference type="HOGENOM" id="CLU_643954_0_0_0"/>
<dbReference type="STRING" id="716544.wcw_1810"/>
<dbReference type="KEGG" id="wch:wcw_1810"/>
<feature type="chain" id="PRO_5003091360" description="Secreted protein" evidence="2">
    <location>
        <begin position="21"/>
        <end position="426"/>
    </location>
</feature>
<reference evidence="3 4" key="1">
    <citation type="journal article" date="2010" name="PLoS ONE">
        <title>The Waddlia genome: a window into chlamydial biology.</title>
        <authorList>
            <person name="Bertelli C."/>
            <person name="Collyn F."/>
            <person name="Croxatto A."/>
            <person name="Ruckert C."/>
            <person name="Polkinghorne A."/>
            <person name="Kebbi-Beghdadi C."/>
            <person name="Goesmann A."/>
            <person name="Vaughan L."/>
            <person name="Greub G."/>
        </authorList>
    </citation>
    <scope>NUCLEOTIDE SEQUENCE [LARGE SCALE GENOMIC DNA]</scope>
    <source>
        <strain evidence="4">ATCC VR-1470 / WSU 86-1044</strain>
    </source>
</reference>
<dbReference type="Gene3D" id="2.40.160.160">
    <property type="entry name" value="Inverse autotransporter, beta-domain"/>
    <property type="match status" value="1"/>
</dbReference>
<dbReference type="EMBL" id="CP001928">
    <property type="protein sequence ID" value="ADI39149.1"/>
    <property type="molecule type" value="Genomic_DNA"/>
</dbReference>
<keyword evidence="4" id="KW-1185">Reference proteome</keyword>
<feature type="signal peptide" evidence="2">
    <location>
        <begin position="1"/>
        <end position="20"/>
    </location>
</feature>
<dbReference type="AlphaFoldDB" id="D6YSV4"/>
<feature type="coiled-coil region" evidence="1">
    <location>
        <begin position="21"/>
        <end position="58"/>
    </location>
</feature>
<keyword evidence="1" id="KW-0175">Coiled coil</keyword>
<organism evidence="3 4">
    <name type="scientific">Waddlia chondrophila (strain ATCC VR-1470 / WSU 86-1044)</name>
    <dbReference type="NCBI Taxonomy" id="716544"/>
    <lineage>
        <taxon>Bacteria</taxon>
        <taxon>Pseudomonadati</taxon>
        <taxon>Chlamydiota</taxon>
        <taxon>Chlamydiia</taxon>
        <taxon>Parachlamydiales</taxon>
        <taxon>Waddliaceae</taxon>
        <taxon>Waddlia</taxon>
    </lineage>
</organism>
<keyword evidence="2" id="KW-0732">Signal</keyword>
<dbReference type="eggNOG" id="ENOG50347JK">
    <property type="taxonomic scope" value="Bacteria"/>
</dbReference>
<dbReference type="Proteomes" id="UP000001505">
    <property type="component" value="Chromosome"/>
</dbReference>
<evidence type="ECO:0000256" key="1">
    <source>
        <dbReference type="SAM" id="Coils"/>
    </source>
</evidence>
<dbReference type="InterPro" id="IPR038177">
    <property type="entry name" value="IAT_beta_sf"/>
</dbReference>
<proteinExistence type="predicted"/>
<evidence type="ECO:0000256" key="2">
    <source>
        <dbReference type="SAM" id="SignalP"/>
    </source>
</evidence>
<accession>D6YSV4</accession>
<gene>
    <name evidence="3" type="ordered locus">wcw_1810</name>
</gene>